<feature type="compositionally biased region" description="Basic and acidic residues" evidence="1">
    <location>
        <begin position="89"/>
        <end position="100"/>
    </location>
</feature>
<evidence type="ECO:0000313" key="3">
    <source>
        <dbReference type="Proteomes" id="UP000324800"/>
    </source>
</evidence>
<sequence>MEGNFKQLNTKQRANYQTLQDDRHPGYNLNAEERGLDVHVRQNIGFQPLKGKLTATTISGIPDTRNQLYMSGDATWDQYCAIYIRENDTTKSEESEKEMRNANIELYR</sequence>
<proteinExistence type="predicted"/>
<reference evidence="2 3" key="1">
    <citation type="submission" date="2019-03" db="EMBL/GenBank/DDBJ databases">
        <title>Single cell metagenomics reveals metabolic interactions within the superorganism composed of flagellate Streblomastix strix and complex community of Bacteroidetes bacteria on its surface.</title>
        <authorList>
            <person name="Treitli S.C."/>
            <person name="Kolisko M."/>
            <person name="Husnik F."/>
            <person name="Keeling P."/>
            <person name="Hampl V."/>
        </authorList>
    </citation>
    <scope>NUCLEOTIDE SEQUENCE [LARGE SCALE GENOMIC DNA]</scope>
    <source>
        <strain evidence="2">ST1C</strain>
    </source>
</reference>
<organism evidence="2 3">
    <name type="scientific">Streblomastix strix</name>
    <dbReference type="NCBI Taxonomy" id="222440"/>
    <lineage>
        <taxon>Eukaryota</taxon>
        <taxon>Metamonada</taxon>
        <taxon>Preaxostyla</taxon>
        <taxon>Oxymonadida</taxon>
        <taxon>Streblomastigidae</taxon>
        <taxon>Streblomastix</taxon>
    </lineage>
</organism>
<gene>
    <name evidence="2" type="ORF">EZS28_031226</name>
</gene>
<evidence type="ECO:0000313" key="2">
    <source>
        <dbReference type="EMBL" id="KAA6373247.1"/>
    </source>
</evidence>
<comment type="caution">
    <text evidence="2">The sequence shown here is derived from an EMBL/GenBank/DDBJ whole genome shotgun (WGS) entry which is preliminary data.</text>
</comment>
<dbReference type="AlphaFoldDB" id="A0A5J4US67"/>
<name>A0A5J4US67_9EUKA</name>
<feature type="region of interest" description="Disordered" evidence="1">
    <location>
        <begin position="1"/>
        <end position="28"/>
    </location>
</feature>
<feature type="compositionally biased region" description="Polar residues" evidence="1">
    <location>
        <begin position="1"/>
        <end position="19"/>
    </location>
</feature>
<dbReference type="Proteomes" id="UP000324800">
    <property type="component" value="Unassembled WGS sequence"/>
</dbReference>
<evidence type="ECO:0000256" key="1">
    <source>
        <dbReference type="SAM" id="MobiDB-lite"/>
    </source>
</evidence>
<protein>
    <submittedName>
        <fullName evidence="2">Uncharacterized protein</fullName>
    </submittedName>
</protein>
<dbReference type="EMBL" id="SNRW01012909">
    <property type="protein sequence ID" value="KAA6373247.1"/>
    <property type="molecule type" value="Genomic_DNA"/>
</dbReference>
<accession>A0A5J4US67</accession>
<feature type="region of interest" description="Disordered" evidence="1">
    <location>
        <begin position="89"/>
        <end position="108"/>
    </location>
</feature>